<evidence type="ECO:0000313" key="1">
    <source>
        <dbReference type="Proteomes" id="UP000095283"/>
    </source>
</evidence>
<dbReference type="WBParaSite" id="Hba_19675">
    <property type="protein sequence ID" value="Hba_19675"/>
    <property type="gene ID" value="Hba_19675"/>
</dbReference>
<proteinExistence type="predicted"/>
<reference evidence="2" key="1">
    <citation type="submission" date="2016-11" db="UniProtKB">
        <authorList>
            <consortium name="WormBaseParasite"/>
        </authorList>
    </citation>
    <scope>IDENTIFICATION</scope>
</reference>
<sequence>MRNEWRGSDTVDINETVAFQKKNMFLDRSCDATMVFS</sequence>
<name>A0A1I7XQC7_HETBA</name>
<keyword evidence="1" id="KW-1185">Reference proteome</keyword>
<protein>
    <submittedName>
        <fullName evidence="2">Uncharacterized protein</fullName>
    </submittedName>
</protein>
<evidence type="ECO:0000313" key="2">
    <source>
        <dbReference type="WBParaSite" id="Hba_19675"/>
    </source>
</evidence>
<accession>A0A1I7XQC7</accession>
<organism evidence="1 2">
    <name type="scientific">Heterorhabditis bacteriophora</name>
    <name type="common">Entomopathogenic nematode worm</name>
    <dbReference type="NCBI Taxonomy" id="37862"/>
    <lineage>
        <taxon>Eukaryota</taxon>
        <taxon>Metazoa</taxon>
        <taxon>Ecdysozoa</taxon>
        <taxon>Nematoda</taxon>
        <taxon>Chromadorea</taxon>
        <taxon>Rhabditida</taxon>
        <taxon>Rhabditina</taxon>
        <taxon>Rhabditomorpha</taxon>
        <taxon>Strongyloidea</taxon>
        <taxon>Heterorhabditidae</taxon>
        <taxon>Heterorhabditis</taxon>
    </lineage>
</organism>
<dbReference type="Proteomes" id="UP000095283">
    <property type="component" value="Unplaced"/>
</dbReference>
<dbReference type="AlphaFoldDB" id="A0A1I7XQC7"/>